<dbReference type="Pfam" id="PF04014">
    <property type="entry name" value="MazE_antitoxin"/>
    <property type="match status" value="1"/>
</dbReference>
<dbReference type="PROSITE" id="PS51740">
    <property type="entry name" value="SPOVT_ABRB"/>
    <property type="match status" value="1"/>
</dbReference>
<evidence type="ECO:0000313" key="3">
    <source>
        <dbReference type="Proteomes" id="UP000070284"/>
    </source>
</evidence>
<proteinExistence type="predicted"/>
<evidence type="ECO:0000259" key="1">
    <source>
        <dbReference type="PROSITE" id="PS51740"/>
    </source>
</evidence>
<dbReference type="GO" id="GO:0003677">
    <property type="term" value="F:DNA binding"/>
    <property type="evidence" value="ECO:0007669"/>
    <property type="project" value="InterPro"/>
</dbReference>
<evidence type="ECO:0000313" key="2">
    <source>
        <dbReference type="EMBL" id="KXA92169.1"/>
    </source>
</evidence>
<protein>
    <recommendedName>
        <fullName evidence="1">SpoVT-AbrB domain-containing protein</fullName>
    </recommendedName>
</protein>
<name>A0A133UDA7_9EURY</name>
<organism evidence="2 3">
    <name type="scientific">candidate division MSBL1 archaeon SCGC-AAA259E19</name>
    <dbReference type="NCBI Taxonomy" id="1698264"/>
    <lineage>
        <taxon>Archaea</taxon>
        <taxon>Methanobacteriati</taxon>
        <taxon>Methanobacteriota</taxon>
        <taxon>candidate division MSBL1</taxon>
    </lineage>
</organism>
<dbReference type="NCBIfam" id="NF040962">
    <property type="entry name" value="near_HgcAB"/>
    <property type="match status" value="1"/>
</dbReference>
<dbReference type="NCBIfam" id="TIGR01439">
    <property type="entry name" value="lp_hng_hel_AbrB"/>
    <property type="match status" value="1"/>
</dbReference>
<dbReference type="Gene3D" id="2.10.260.10">
    <property type="match status" value="1"/>
</dbReference>
<dbReference type="EMBL" id="LHXO01000180">
    <property type="protein sequence ID" value="KXA92169.1"/>
    <property type="molecule type" value="Genomic_DNA"/>
</dbReference>
<keyword evidence="3" id="KW-1185">Reference proteome</keyword>
<gene>
    <name evidence="2" type="ORF">AKJ65_07960</name>
</gene>
<dbReference type="SMART" id="SM00966">
    <property type="entry name" value="SpoVT_AbrB"/>
    <property type="match status" value="1"/>
</dbReference>
<dbReference type="InterPro" id="IPR007159">
    <property type="entry name" value="SpoVT-AbrB_dom"/>
</dbReference>
<feature type="domain" description="SpoVT-AbrB" evidence="1">
    <location>
        <begin position="16"/>
        <end position="61"/>
    </location>
</feature>
<reference evidence="2 3" key="1">
    <citation type="journal article" date="2016" name="Sci. Rep.">
        <title>Metabolic traits of an uncultured archaeal lineage -MSBL1- from brine pools of the Red Sea.</title>
        <authorList>
            <person name="Mwirichia R."/>
            <person name="Alam I."/>
            <person name="Rashid M."/>
            <person name="Vinu M."/>
            <person name="Ba-Alawi W."/>
            <person name="Anthony Kamau A."/>
            <person name="Kamanda Ngugi D."/>
            <person name="Goker M."/>
            <person name="Klenk H.P."/>
            <person name="Bajic V."/>
            <person name="Stingl U."/>
        </authorList>
    </citation>
    <scope>NUCLEOTIDE SEQUENCE [LARGE SCALE GENOMIC DNA]</scope>
    <source>
        <strain evidence="2">SCGC-AAA259E19</strain>
    </source>
</reference>
<comment type="caution">
    <text evidence="2">The sequence shown here is derived from an EMBL/GenBank/DDBJ whole genome shotgun (WGS) entry which is preliminary data.</text>
</comment>
<sequence>MSKDRLAEGKCHCEIESIVKVDERGQMVLPKEIREKVGIEPDTKLALVSMKKDEEICCISLMKTEELEEMVGERLEPVISNL</sequence>
<accession>A0A133UDA7</accession>
<dbReference type="Proteomes" id="UP000070284">
    <property type="component" value="Unassembled WGS sequence"/>
</dbReference>
<dbReference type="AlphaFoldDB" id="A0A133UDA7"/>
<dbReference type="InterPro" id="IPR037914">
    <property type="entry name" value="SpoVT-AbrB_sf"/>
</dbReference>
<dbReference type="SUPFAM" id="SSF89447">
    <property type="entry name" value="AbrB/MazE/MraZ-like"/>
    <property type="match status" value="1"/>
</dbReference>